<evidence type="ECO:0000313" key="21">
    <source>
        <dbReference type="Proteomes" id="UP000326903"/>
    </source>
</evidence>
<keyword evidence="8" id="KW-0625">Polysaccharide transport</keyword>
<keyword evidence="12" id="KW-0564">Palmitate</keyword>
<evidence type="ECO:0000256" key="11">
    <source>
        <dbReference type="ARBA" id="ARBA00023136"/>
    </source>
</evidence>
<dbReference type="GO" id="GO:0015159">
    <property type="term" value="F:polysaccharide transmembrane transporter activity"/>
    <property type="evidence" value="ECO:0007669"/>
    <property type="project" value="InterPro"/>
</dbReference>
<evidence type="ECO:0000256" key="4">
    <source>
        <dbReference type="ARBA" id="ARBA00022452"/>
    </source>
</evidence>
<dbReference type="InterPro" id="IPR003715">
    <property type="entry name" value="Poly_export_N"/>
</dbReference>
<dbReference type="GO" id="GO:0006811">
    <property type="term" value="P:monoatomic ion transport"/>
    <property type="evidence" value="ECO:0007669"/>
    <property type="project" value="UniProtKB-KW"/>
</dbReference>
<dbReference type="GO" id="GO:0009279">
    <property type="term" value="C:cell outer membrane"/>
    <property type="evidence" value="ECO:0007669"/>
    <property type="project" value="UniProtKB-SubCell"/>
</dbReference>
<dbReference type="Gene3D" id="3.10.560.10">
    <property type="entry name" value="Outer membrane lipoprotein wza domain like"/>
    <property type="match status" value="6"/>
</dbReference>
<name>A0A5J5IKR3_9BACT</name>
<evidence type="ECO:0000256" key="8">
    <source>
        <dbReference type="ARBA" id="ARBA00023047"/>
    </source>
</evidence>
<evidence type="ECO:0000256" key="9">
    <source>
        <dbReference type="ARBA" id="ARBA00023065"/>
    </source>
</evidence>
<evidence type="ECO:0000256" key="1">
    <source>
        <dbReference type="ARBA" id="ARBA00004571"/>
    </source>
</evidence>
<evidence type="ECO:0000256" key="6">
    <source>
        <dbReference type="ARBA" id="ARBA00022692"/>
    </source>
</evidence>
<evidence type="ECO:0000256" key="15">
    <source>
        <dbReference type="SAM" id="MobiDB-lite"/>
    </source>
</evidence>
<dbReference type="InterPro" id="IPR019554">
    <property type="entry name" value="Soluble_ligand-bd"/>
</dbReference>
<evidence type="ECO:0000313" key="20">
    <source>
        <dbReference type="EMBL" id="KAA9041636.1"/>
    </source>
</evidence>
<feature type="domain" description="Soluble ligand binding" evidence="18">
    <location>
        <begin position="492"/>
        <end position="540"/>
    </location>
</feature>
<feature type="domain" description="Soluble ligand binding" evidence="18">
    <location>
        <begin position="238"/>
        <end position="282"/>
    </location>
</feature>
<dbReference type="PANTHER" id="PTHR33619">
    <property type="entry name" value="POLYSACCHARIDE EXPORT PROTEIN GFCE-RELATED"/>
    <property type="match status" value="1"/>
</dbReference>
<keyword evidence="5" id="KW-0762">Sugar transport</keyword>
<comment type="caution">
    <text evidence="20">The sequence shown here is derived from an EMBL/GenBank/DDBJ whole genome shotgun (WGS) entry which is preliminary data.</text>
</comment>
<evidence type="ECO:0000259" key="17">
    <source>
        <dbReference type="Pfam" id="PF02563"/>
    </source>
</evidence>
<comment type="similarity">
    <text evidence="2">Belongs to the BexD/CtrA/VexA family.</text>
</comment>
<proteinExistence type="inferred from homology"/>
<evidence type="ECO:0000256" key="10">
    <source>
        <dbReference type="ARBA" id="ARBA00023114"/>
    </source>
</evidence>
<evidence type="ECO:0000259" key="19">
    <source>
        <dbReference type="Pfam" id="PF22461"/>
    </source>
</evidence>
<dbReference type="Pfam" id="PF10531">
    <property type="entry name" value="SLBB"/>
    <property type="match status" value="4"/>
</dbReference>
<keyword evidence="21" id="KW-1185">Reference proteome</keyword>
<accession>A0A5J5IKR3</accession>
<keyword evidence="6" id="KW-0812">Transmembrane</keyword>
<evidence type="ECO:0000256" key="5">
    <source>
        <dbReference type="ARBA" id="ARBA00022597"/>
    </source>
</evidence>
<feature type="domain" description="Soluble ligand binding" evidence="18">
    <location>
        <begin position="320"/>
        <end position="365"/>
    </location>
</feature>
<dbReference type="RefSeq" id="WP_150413756.1">
    <property type="nucleotide sequence ID" value="NZ_VYQF01000001.1"/>
</dbReference>
<dbReference type="AlphaFoldDB" id="A0A5J5IKR3"/>
<keyword evidence="4" id="KW-1134">Transmembrane beta strand</keyword>
<organism evidence="20 21">
    <name type="scientific">Ginsengibacter hankyongi</name>
    <dbReference type="NCBI Taxonomy" id="2607284"/>
    <lineage>
        <taxon>Bacteria</taxon>
        <taxon>Pseudomonadati</taxon>
        <taxon>Bacteroidota</taxon>
        <taxon>Chitinophagia</taxon>
        <taxon>Chitinophagales</taxon>
        <taxon>Chitinophagaceae</taxon>
        <taxon>Ginsengibacter</taxon>
    </lineage>
</organism>
<feature type="chain" id="PRO_5023832272" description="Protein involved in polysaccharide export, contains SLBB domain of the beta-grasp fold" evidence="16">
    <location>
        <begin position="24"/>
        <end position="814"/>
    </location>
</feature>
<keyword evidence="13" id="KW-0998">Cell outer membrane</keyword>
<feature type="domain" description="Polysaccharide export protein N-terminal" evidence="17">
    <location>
        <begin position="151"/>
        <end position="227"/>
    </location>
</feature>
<evidence type="ECO:0000256" key="2">
    <source>
        <dbReference type="ARBA" id="ARBA00009450"/>
    </source>
</evidence>
<feature type="domain" description="SLBB" evidence="19">
    <location>
        <begin position="589"/>
        <end position="671"/>
    </location>
</feature>
<evidence type="ECO:0008006" key="22">
    <source>
        <dbReference type="Google" id="ProtNLM"/>
    </source>
</evidence>
<dbReference type="Pfam" id="PF02563">
    <property type="entry name" value="Poly_export"/>
    <property type="match status" value="1"/>
</dbReference>
<dbReference type="Proteomes" id="UP000326903">
    <property type="component" value="Unassembled WGS sequence"/>
</dbReference>
<reference evidence="20 21" key="1">
    <citation type="submission" date="2019-09" db="EMBL/GenBank/DDBJ databases">
        <title>Draft genome sequence of Ginsengibacter sp. BR5-29.</title>
        <authorList>
            <person name="Im W.-T."/>
        </authorList>
    </citation>
    <scope>NUCLEOTIDE SEQUENCE [LARGE SCALE GENOMIC DNA]</scope>
    <source>
        <strain evidence="20 21">BR5-29</strain>
    </source>
</reference>
<keyword evidence="11" id="KW-0472">Membrane</keyword>
<dbReference type="GO" id="GO:0046930">
    <property type="term" value="C:pore complex"/>
    <property type="evidence" value="ECO:0007669"/>
    <property type="project" value="UniProtKB-KW"/>
</dbReference>
<dbReference type="SUPFAM" id="SSF142984">
    <property type="entry name" value="Nqo1 middle domain-like"/>
    <property type="match status" value="1"/>
</dbReference>
<dbReference type="InterPro" id="IPR049712">
    <property type="entry name" value="Poly_export"/>
</dbReference>
<feature type="signal peptide" evidence="16">
    <location>
        <begin position="1"/>
        <end position="23"/>
    </location>
</feature>
<feature type="region of interest" description="Disordered" evidence="15">
    <location>
        <begin position="91"/>
        <end position="115"/>
    </location>
</feature>
<keyword evidence="3" id="KW-0813">Transport</keyword>
<dbReference type="Pfam" id="PF22461">
    <property type="entry name" value="SLBB_2"/>
    <property type="match status" value="1"/>
</dbReference>
<gene>
    <name evidence="20" type="ORF">FW778_06335</name>
</gene>
<keyword evidence="10" id="KW-0626">Porin</keyword>
<keyword evidence="7 16" id="KW-0732">Signal</keyword>
<evidence type="ECO:0000256" key="16">
    <source>
        <dbReference type="SAM" id="SignalP"/>
    </source>
</evidence>
<dbReference type="GO" id="GO:0015288">
    <property type="term" value="F:porin activity"/>
    <property type="evidence" value="ECO:0007669"/>
    <property type="project" value="UniProtKB-KW"/>
</dbReference>
<protein>
    <recommendedName>
        <fullName evidence="22">Protein involved in polysaccharide export, contains SLBB domain of the beta-grasp fold</fullName>
    </recommendedName>
</protein>
<evidence type="ECO:0000256" key="13">
    <source>
        <dbReference type="ARBA" id="ARBA00023237"/>
    </source>
</evidence>
<keyword evidence="9" id="KW-0406">Ion transport</keyword>
<feature type="domain" description="Soluble ligand binding" evidence="18">
    <location>
        <begin position="404"/>
        <end position="450"/>
    </location>
</feature>
<keyword evidence="14" id="KW-0449">Lipoprotein</keyword>
<evidence type="ECO:0000256" key="7">
    <source>
        <dbReference type="ARBA" id="ARBA00022729"/>
    </source>
</evidence>
<dbReference type="PANTHER" id="PTHR33619:SF3">
    <property type="entry name" value="POLYSACCHARIDE EXPORT PROTEIN GFCE-RELATED"/>
    <property type="match status" value="1"/>
</dbReference>
<sequence length="814" mass="90199">MKLIGIAVFVLFTICFCSTGLHAQANLFNTNDLSNTNIDKYSDDDISSMLNKAKESGLSESQLLKLVADKGLPPSEITKLRNRLQFISKENSSSGSNFLENTAEDSSSGHEYNTSVSEIPTQAFKTDPTIFGSELFASSSSVFEPNLRIPAPAGYMLGPDDEIVVSVYGYSEKKYNLRVNEQGEIYIPNVGPIMVSGLSIEEARDKIKARLASTIYKAINNGRTEVQVTLGKIKSIRITVIGQARKPGTFTVSSLTTLFNALYLCGGPTPMGSYRDIEIIRGNNIKRTADLYAFLVDGNQKDNILLQEGDVIRIPYYKNRVTISGNVKREGKFELVDSETFSDLLKYCGGFTDNAYRGAVTVTRITDTEKKIIDIQSSDYNNFKPRGSDEYIVRKLQDEYANRVVISGAVNRPGPYQLTSGITVKNLIDKAGGLTKDAYTKRVTIFRYHANKTPVSGSINLDSVLQSNQIVYLQKDDSLYVHSIFEFNDKNYITVEGNVRKPGNVQWRENFTLHDLLLSVGGLTESGDSSNIEISRRIKDANVDKANHNESTIFNVDLSNNNQSQNDVLLQPFDMVIIKTLPGYTPQRSVLIQGEVKSPGRYGLEKSGERISEIIQRTGGFKASADSNSITIRRRSKSNLTNQEKGGLFQRILDISPDSLAQNSRLSQEINKTYDLISVDLGTALSHPESSENLALEDGDILTINRSSNLVKISGEVYFPTIVAYKVNKNLKYYVQQAGNFTGYARKTGALVIYPDGKAASVKHFLWFKSYPSVTPRSEIYVPQKEKSNRPKLSIAELALLVSSLGIMANVLKL</sequence>
<dbReference type="InterPro" id="IPR054765">
    <property type="entry name" value="SLBB_dom"/>
</dbReference>
<comment type="subcellular location">
    <subcellularLocation>
        <location evidence="1">Cell outer membrane</location>
        <topology evidence="1">Multi-pass membrane protein</topology>
    </subcellularLocation>
</comment>
<evidence type="ECO:0000256" key="14">
    <source>
        <dbReference type="ARBA" id="ARBA00023288"/>
    </source>
</evidence>
<evidence type="ECO:0000259" key="18">
    <source>
        <dbReference type="Pfam" id="PF10531"/>
    </source>
</evidence>
<dbReference type="Gene3D" id="3.30.1950.10">
    <property type="entry name" value="wza like domain"/>
    <property type="match status" value="1"/>
</dbReference>
<evidence type="ECO:0000256" key="3">
    <source>
        <dbReference type="ARBA" id="ARBA00022448"/>
    </source>
</evidence>
<evidence type="ECO:0000256" key="12">
    <source>
        <dbReference type="ARBA" id="ARBA00023139"/>
    </source>
</evidence>
<dbReference type="EMBL" id="VYQF01000001">
    <property type="protein sequence ID" value="KAA9041636.1"/>
    <property type="molecule type" value="Genomic_DNA"/>
</dbReference>